<comment type="caution">
    <text evidence="1">The sequence shown here is derived from an EMBL/GenBank/DDBJ whole genome shotgun (WGS) entry which is preliminary data.</text>
</comment>
<evidence type="ECO:0000313" key="2">
    <source>
        <dbReference type="Proteomes" id="UP000499080"/>
    </source>
</evidence>
<gene>
    <name evidence="1" type="ORF">AVEN_20357_1</name>
</gene>
<name>A0A4Y2A4E1_ARAVE</name>
<evidence type="ECO:0000313" key="1">
    <source>
        <dbReference type="EMBL" id="GBL74658.1"/>
    </source>
</evidence>
<accession>A0A4Y2A4E1</accession>
<protein>
    <submittedName>
        <fullName evidence="1">Uncharacterized protein</fullName>
    </submittedName>
</protein>
<organism evidence="1 2">
    <name type="scientific">Araneus ventricosus</name>
    <name type="common">Orbweaver spider</name>
    <name type="synonym">Epeira ventricosa</name>
    <dbReference type="NCBI Taxonomy" id="182803"/>
    <lineage>
        <taxon>Eukaryota</taxon>
        <taxon>Metazoa</taxon>
        <taxon>Ecdysozoa</taxon>
        <taxon>Arthropoda</taxon>
        <taxon>Chelicerata</taxon>
        <taxon>Arachnida</taxon>
        <taxon>Araneae</taxon>
        <taxon>Araneomorphae</taxon>
        <taxon>Entelegynae</taxon>
        <taxon>Araneoidea</taxon>
        <taxon>Araneidae</taxon>
        <taxon>Araneus</taxon>
    </lineage>
</organism>
<keyword evidence="2" id="KW-1185">Reference proteome</keyword>
<proteinExistence type="predicted"/>
<dbReference type="Proteomes" id="UP000499080">
    <property type="component" value="Unassembled WGS sequence"/>
</dbReference>
<dbReference type="EMBL" id="BGPR01079476">
    <property type="protein sequence ID" value="GBL74658.1"/>
    <property type="molecule type" value="Genomic_DNA"/>
</dbReference>
<dbReference type="AlphaFoldDB" id="A0A4Y2A4E1"/>
<reference evidence="1 2" key="1">
    <citation type="journal article" date="2019" name="Sci. Rep.">
        <title>Orb-weaving spider Araneus ventricosus genome elucidates the spidroin gene catalogue.</title>
        <authorList>
            <person name="Kono N."/>
            <person name="Nakamura H."/>
            <person name="Ohtoshi R."/>
            <person name="Moran D.A.P."/>
            <person name="Shinohara A."/>
            <person name="Yoshida Y."/>
            <person name="Fujiwara M."/>
            <person name="Mori M."/>
            <person name="Tomita M."/>
            <person name="Arakawa K."/>
        </authorList>
    </citation>
    <scope>NUCLEOTIDE SEQUENCE [LARGE SCALE GENOMIC DNA]</scope>
</reference>
<sequence length="115" mass="13099">MGYYQVRIHGGCLWNLVSNLKPSSLEERVTKTYFGGFSATTDGLLSGPYTRWMFDAARCSFCSVALATKTEWVTHTQWMFHACCLILLRFTAQDWIGYYQVRTTSADASIPRSFC</sequence>